<keyword evidence="1" id="KW-0472">Membrane</keyword>
<feature type="transmembrane region" description="Helical" evidence="1">
    <location>
        <begin position="177"/>
        <end position="195"/>
    </location>
</feature>
<organism evidence="2 3">
    <name type="scientific">Fervidicella metallireducens AeB</name>
    <dbReference type="NCBI Taxonomy" id="1403537"/>
    <lineage>
        <taxon>Bacteria</taxon>
        <taxon>Bacillati</taxon>
        <taxon>Bacillota</taxon>
        <taxon>Clostridia</taxon>
        <taxon>Eubacteriales</taxon>
        <taxon>Clostridiaceae</taxon>
        <taxon>Fervidicella</taxon>
    </lineage>
</organism>
<feature type="transmembrane region" description="Helical" evidence="1">
    <location>
        <begin position="112"/>
        <end position="131"/>
    </location>
</feature>
<accession>A0A017RTT4</accession>
<dbReference type="EMBL" id="AZQP01000027">
    <property type="protein sequence ID" value="EYE88168.1"/>
    <property type="molecule type" value="Genomic_DNA"/>
</dbReference>
<proteinExistence type="predicted"/>
<keyword evidence="1" id="KW-1133">Transmembrane helix</keyword>
<sequence>MSEKLRGMTEIIFNITYLFLIWLMVIKMKLNKEKLQYKQQKVGEHLLLAFFLLAVGDTGHVGFRAYAYMLGGVEKYSALVGYGALATAITVTLFYIVFLYVWKYRFNKEFGIFHYFLIALGIIRIIILFLPQNNWSSLNQPNIWSLIRNIPLTVQGLSVAFLMYIDAEKTKDITFRWISIMIFISYACYIPVILFNNINPMIGLLMIPKTIAYLLAGYIGYRGVFVSGKIKP</sequence>
<feature type="transmembrane region" description="Helical" evidence="1">
    <location>
        <begin position="143"/>
        <end position="165"/>
    </location>
</feature>
<evidence type="ECO:0000313" key="3">
    <source>
        <dbReference type="Proteomes" id="UP000019681"/>
    </source>
</evidence>
<keyword evidence="1" id="KW-0812">Transmembrane</keyword>
<name>A0A017RTT4_9CLOT</name>
<reference evidence="2 3" key="1">
    <citation type="journal article" date="2014" name="Genome Announc.">
        <title>Draft Genome Sequence of Fervidicella metallireducens Strain AeBT, an Iron-Reducing Thermoanaerobe from the Great Artesian Basin.</title>
        <authorList>
            <person name="Patel B.K."/>
        </authorList>
    </citation>
    <scope>NUCLEOTIDE SEQUENCE [LARGE SCALE GENOMIC DNA]</scope>
    <source>
        <strain evidence="2 3">AeB</strain>
    </source>
</reference>
<dbReference type="AlphaFoldDB" id="A0A017RTT4"/>
<gene>
    <name evidence="2" type="ORF">Q428_09420</name>
</gene>
<dbReference type="Proteomes" id="UP000019681">
    <property type="component" value="Unassembled WGS sequence"/>
</dbReference>
<feature type="transmembrane region" description="Helical" evidence="1">
    <location>
        <begin position="46"/>
        <end position="67"/>
    </location>
</feature>
<dbReference type="RefSeq" id="WP_035380192.1">
    <property type="nucleotide sequence ID" value="NZ_AZQP01000027.1"/>
</dbReference>
<protein>
    <submittedName>
        <fullName evidence="2">Uncharacterized protein</fullName>
    </submittedName>
</protein>
<feature type="transmembrane region" description="Helical" evidence="1">
    <location>
        <begin position="201"/>
        <end position="221"/>
    </location>
</feature>
<dbReference type="OrthoDB" id="1644899at2"/>
<feature type="transmembrane region" description="Helical" evidence="1">
    <location>
        <begin position="79"/>
        <end position="100"/>
    </location>
</feature>
<comment type="caution">
    <text evidence="2">The sequence shown here is derived from an EMBL/GenBank/DDBJ whole genome shotgun (WGS) entry which is preliminary data.</text>
</comment>
<feature type="transmembrane region" description="Helical" evidence="1">
    <location>
        <begin position="6"/>
        <end position="25"/>
    </location>
</feature>
<dbReference type="STRING" id="1403537.Q428_09420"/>
<keyword evidence="3" id="KW-1185">Reference proteome</keyword>
<evidence type="ECO:0000256" key="1">
    <source>
        <dbReference type="SAM" id="Phobius"/>
    </source>
</evidence>
<evidence type="ECO:0000313" key="2">
    <source>
        <dbReference type="EMBL" id="EYE88168.1"/>
    </source>
</evidence>